<feature type="transmembrane region" description="Helical" evidence="2">
    <location>
        <begin position="570"/>
        <end position="587"/>
    </location>
</feature>
<comment type="caution">
    <text evidence="3">The sequence shown here is derived from an EMBL/GenBank/DDBJ whole genome shotgun (WGS) entry which is preliminary data.</text>
</comment>
<dbReference type="PROSITE" id="PS00482">
    <property type="entry name" value="DIHYDROOROTASE_1"/>
    <property type="match status" value="1"/>
</dbReference>
<accession>A0AAD3CPY3</accession>
<feature type="region of interest" description="Disordered" evidence="1">
    <location>
        <begin position="1"/>
        <end position="37"/>
    </location>
</feature>
<organism evidence="3 4">
    <name type="scientific">Chaetoceros tenuissimus</name>
    <dbReference type="NCBI Taxonomy" id="426638"/>
    <lineage>
        <taxon>Eukaryota</taxon>
        <taxon>Sar</taxon>
        <taxon>Stramenopiles</taxon>
        <taxon>Ochrophyta</taxon>
        <taxon>Bacillariophyta</taxon>
        <taxon>Coscinodiscophyceae</taxon>
        <taxon>Chaetocerotophycidae</taxon>
        <taxon>Chaetocerotales</taxon>
        <taxon>Chaetocerotaceae</taxon>
        <taxon>Chaetoceros</taxon>
    </lineage>
</organism>
<dbReference type="EMBL" id="BLLK01000038">
    <property type="protein sequence ID" value="GFH49674.1"/>
    <property type="molecule type" value="Genomic_DNA"/>
</dbReference>
<evidence type="ECO:0000256" key="1">
    <source>
        <dbReference type="SAM" id="MobiDB-lite"/>
    </source>
</evidence>
<evidence type="ECO:0000313" key="4">
    <source>
        <dbReference type="Proteomes" id="UP001054902"/>
    </source>
</evidence>
<proteinExistence type="predicted"/>
<keyword evidence="2" id="KW-0472">Membrane</keyword>
<dbReference type="AlphaFoldDB" id="A0AAD3CPY3"/>
<dbReference type="InterPro" id="IPR002195">
    <property type="entry name" value="Dihydroorotase_CS"/>
</dbReference>
<name>A0AAD3CPY3_9STRA</name>
<dbReference type="GO" id="GO:0016812">
    <property type="term" value="F:hydrolase activity, acting on carbon-nitrogen (but not peptide) bonds, in cyclic amides"/>
    <property type="evidence" value="ECO:0007669"/>
    <property type="project" value="InterPro"/>
</dbReference>
<evidence type="ECO:0000313" key="3">
    <source>
        <dbReference type="EMBL" id="GFH49674.1"/>
    </source>
</evidence>
<reference evidence="3 4" key="1">
    <citation type="journal article" date="2021" name="Sci. Rep.">
        <title>The genome of the diatom Chaetoceros tenuissimus carries an ancient integrated fragment of an extant virus.</title>
        <authorList>
            <person name="Hongo Y."/>
            <person name="Kimura K."/>
            <person name="Takaki Y."/>
            <person name="Yoshida Y."/>
            <person name="Baba S."/>
            <person name="Kobayashi G."/>
            <person name="Nagasaki K."/>
            <person name="Hano T."/>
            <person name="Tomaru Y."/>
        </authorList>
    </citation>
    <scope>NUCLEOTIDE SEQUENCE [LARGE SCALE GENOMIC DNA]</scope>
    <source>
        <strain evidence="3 4">NIES-3715</strain>
    </source>
</reference>
<evidence type="ECO:0000256" key="2">
    <source>
        <dbReference type="SAM" id="Phobius"/>
    </source>
</evidence>
<feature type="region of interest" description="Disordered" evidence="1">
    <location>
        <begin position="219"/>
        <end position="260"/>
    </location>
</feature>
<keyword evidence="2" id="KW-1133">Transmembrane helix</keyword>
<dbReference type="Proteomes" id="UP001054902">
    <property type="component" value="Unassembled WGS sequence"/>
</dbReference>
<gene>
    <name evidence="3" type="ORF">CTEN210_06150</name>
</gene>
<keyword evidence="2" id="KW-0812">Transmembrane</keyword>
<sequence>MKASLALPRKRQRMELPEDVGDTPCRHDTLSTPTSKCSDTIASTIPSMIYTISSKSPSTSFSDDQMDGNISKLKQKEIHSSPLDVMSLEQNFHSRNQDHHEVNNDSFRRDSFLHSNFDTSLLKHDDGNKYRNKAELYDQTQADVSIDLCRTSPISKEPNPIEFNEYRIYSRYSNGNDSSHSSSSAIDPLLSFDSNNTPTLKHNTTLDSTQNVLKSLEMESNASVDEDSNSFPYDENTNSNNDKGNNVKQSFTPTNRNDLHLHVRQPTFESGVSYDDTFDEENDSGSLLSGLSISSNLEAKEASLHAMTPSEKDTRIGYVCQTEIECIHKCQVKDLSYISNLLSEFMEKNKSEENLRKHFLEIMKMNSKIALSNAEAMRKAIASLHNSLDPTIIPDESCYSFFPSRFIKYPNIHHIESLTYDESERIEFTGSVTSDCFTPYIYEEERYISNIVEKNCAEMRDIVSSHLTSFQQYHCESNMHIEDSYYFSPDSKTDIDSYLDTSVVKRDTDFKVIKQSEKLNWNPNGHVSISNKDLEADDNLGLSNVLRPMMQQYTTPKEESEMQLPRRIRFILSIILLLKCLVIVYHLDSYFMSNNLYMEEKIPFQQSEINNEDLTERVTENTFRFMTQLSKICVISTTNTLL</sequence>
<keyword evidence="4" id="KW-1185">Reference proteome</keyword>
<protein>
    <submittedName>
        <fullName evidence="3">Uncharacterized protein</fullName>
    </submittedName>
</protein>
<feature type="compositionally biased region" description="Polar residues" evidence="1">
    <location>
        <begin position="219"/>
        <end position="256"/>
    </location>
</feature>